<dbReference type="InterPro" id="IPR013087">
    <property type="entry name" value="Znf_C2H2_type"/>
</dbReference>
<dbReference type="PANTHER" id="PTHR47772:SF13">
    <property type="entry name" value="GASTRULA ZINC FINGER PROTEIN XLCGF49.1-LIKE-RELATED"/>
    <property type="match status" value="1"/>
</dbReference>
<keyword evidence="3" id="KW-0677">Repeat</keyword>
<feature type="domain" description="C2H2-type" evidence="11">
    <location>
        <begin position="525"/>
        <end position="553"/>
    </location>
</feature>
<keyword evidence="2" id="KW-0479">Metal-binding</keyword>
<dbReference type="GO" id="GO:0030674">
    <property type="term" value="F:protein-macromolecule adaptor activity"/>
    <property type="evidence" value="ECO:0007669"/>
    <property type="project" value="UniProtKB-ARBA"/>
</dbReference>
<feature type="domain" description="C2H2-type" evidence="11">
    <location>
        <begin position="465"/>
        <end position="493"/>
    </location>
</feature>
<comment type="caution">
    <text evidence="12">The sequence shown here is derived from an EMBL/GenBank/DDBJ whole genome shotgun (WGS) entry which is preliminary data.</text>
</comment>
<feature type="domain" description="C2H2-type" evidence="11">
    <location>
        <begin position="436"/>
        <end position="464"/>
    </location>
</feature>
<evidence type="ECO:0000256" key="2">
    <source>
        <dbReference type="ARBA" id="ARBA00022723"/>
    </source>
</evidence>
<evidence type="ECO:0000256" key="8">
    <source>
        <dbReference type="ARBA" id="ARBA00023242"/>
    </source>
</evidence>
<keyword evidence="7" id="KW-0804">Transcription</keyword>
<keyword evidence="5" id="KW-0862">Zinc</keyword>
<dbReference type="InterPro" id="IPR036236">
    <property type="entry name" value="Znf_C2H2_sf"/>
</dbReference>
<dbReference type="FunFam" id="3.30.160.60:FF:000688">
    <property type="entry name" value="zinc finger protein 197 isoform X1"/>
    <property type="match status" value="1"/>
</dbReference>
<reference evidence="12" key="2">
    <citation type="submission" date="2020-12" db="EMBL/GenBank/DDBJ databases">
        <authorList>
            <person name="Kanost M."/>
        </authorList>
    </citation>
    <scope>NUCLEOTIDE SEQUENCE</scope>
</reference>
<accession>A0A921ZKV3</accession>
<feature type="domain" description="C2H2-type" evidence="11">
    <location>
        <begin position="497"/>
        <end position="524"/>
    </location>
</feature>
<dbReference type="EMBL" id="JH668642">
    <property type="protein sequence ID" value="KAG6459867.1"/>
    <property type="molecule type" value="Genomic_DNA"/>
</dbReference>
<organism evidence="12 13">
    <name type="scientific">Manduca sexta</name>
    <name type="common">Tobacco hawkmoth</name>
    <name type="synonym">Tobacco hornworm</name>
    <dbReference type="NCBI Taxonomy" id="7130"/>
    <lineage>
        <taxon>Eukaryota</taxon>
        <taxon>Metazoa</taxon>
        <taxon>Ecdysozoa</taxon>
        <taxon>Arthropoda</taxon>
        <taxon>Hexapoda</taxon>
        <taxon>Insecta</taxon>
        <taxon>Pterygota</taxon>
        <taxon>Neoptera</taxon>
        <taxon>Endopterygota</taxon>
        <taxon>Lepidoptera</taxon>
        <taxon>Glossata</taxon>
        <taxon>Ditrysia</taxon>
        <taxon>Bombycoidea</taxon>
        <taxon>Sphingidae</taxon>
        <taxon>Sphinginae</taxon>
        <taxon>Sphingini</taxon>
        <taxon>Manduca</taxon>
    </lineage>
</organism>
<keyword evidence="6" id="KW-0805">Transcription regulation</keyword>
<feature type="domain" description="C2H2-type" evidence="11">
    <location>
        <begin position="316"/>
        <end position="343"/>
    </location>
</feature>
<comment type="subcellular location">
    <subcellularLocation>
        <location evidence="1">Nucleus</location>
    </subcellularLocation>
</comment>
<reference evidence="12" key="1">
    <citation type="journal article" date="2016" name="Insect Biochem. Mol. Biol.">
        <title>Multifaceted biological insights from a draft genome sequence of the tobacco hornworm moth, Manduca sexta.</title>
        <authorList>
            <person name="Kanost M.R."/>
            <person name="Arrese E.L."/>
            <person name="Cao X."/>
            <person name="Chen Y.R."/>
            <person name="Chellapilla S."/>
            <person name="Goldsmith M.R."/>
            <person name="Grosse-Wilde E."/>
            <person name="Heckel D.G."/>
            <person name="Herndon N."/>
            <person name="Jiang H."/>
            <person name="Papanicolaou A."/>
            <person name="Qu J."/>
            <person name="Soulages J.L."/>
            <person name="Vogel H."/>
            <person name="Walters J."/>
            <person name="Waterhouse R.M."/>
            <person name="Ahn S.J."/>
            <person name="Almeida F.C."/>
            <person name="An C."/>
            <person name="Aqrawi P."/>
            <person name="Bretschneider A."/>
            <person name="Bryant W.B."/>
            <person name="Bucks S."/>
            <person name="Chao H."/>
            <person name="Chevignon G."/>
            <person name="Christen J.M."/>
            <person name="Clarke D.F."/>
            <person name="Dittmer N.T."/>
            <person name="Ferguson L.C.F."/>
            <person name="Garavelou S."/>
            <person name="Gordon K.H.J."/>
            <person name="Gunaratna R.T."/>
            <person name="Han Y."/>
            <person name="Hauser F."/>
            <person name="He Y."/>
            <person name="Heidel-Fischer H."/>
            <person name="Hirsh A."/>
            <person name="Hu Y."/>
            <person name="Jiang H."/>
            <person name="Kalra D."/>
            <person name="Klinner C."/>
            <person name="Konig C."/>
            <person name="Kovar C."/>
            <person name="Kroll A.R."/>
            <person name="Kuwar S.S."/>
            <person name="Lee S.L."/>
            <person name="Lehman R."/>
            <person name="Li K."/>
            <person name="Li Z."/>
            <person name="Liang H."/>
            <person name="Lovelace S."/>
            <person name="Lu Z."/>
            <person name="Mansfield J.H."/>
            <person name="McCulloch K.J."/>
            <person name="Mathew T."/>
            <person name="Morton B."/>
            <person name="Muzny D.M."/>
            <person name="Neunemann D."/>
            <person name="Ongeri F."/>
            <person name="Pauchet Y."/>
            <person name="Pu L.L."/>
            <person name="Pyrousis I."/>
            <person name="Rao X.J."/>
            <person name="Redding A."/>
            <person name="Roesel C."/>
            <person name="Sanchez-Gracia A."/>
            <person name="Schaack S."/>
            <person name="Shukla A."/>
            <person name="Tetreau G."/>
            <person name="Wang Y."/>
            <person name="Xiong G.H."/>
            <person name="Traut W."/>
            <person name="Walsh T.K."/>
            <person name="Worley K.C."/>
            <person name="Wu D."/>
            <person name="Wu W."/>
            <person name="Wu Y.Q."/>
            <person name="Zhang X."/>
            <person name="Zou Z."/>
            <person name="Zucker H."/>
            <person name="Briscoe A.D."/>
            <person name="Burmester T."/>
            <person name="Clem R.J."/>
            <person name="Feyereisen R."/>
            <person name="Grimmelikhuijzen C.J.P."/>
            <person name="Hamodrakas S.J."/>
            <person name="Hansson B.S."/>
            <person name="Huguet E."/>
            <person name="Jermiin L.S."/>
            <person name="Lan Q."/>
            <person name="Lehman H.K."/>
            <person name="Lorenzen M."/>
            <person name="Merzendorfer H."/>
            <person name="Michalopoulos I."/>
            <person name="Morton D.B."/>
            <person name="Muthukrishnan S."/>
            <person name="Oakeshott J.G."/>
            <person name="Palmer W."/>
            <person name="Park Y."/>
            <person name="Passarelli A.L."/>
            <person name="Rozas J."/>
            <person name="Schwartz L.M."/>
            <person name="Smith W."/>
            <person name="Southgate A."/>
            <person name="Vilcinskas A."/>
            <person name="Vogt R."/>
            <person name="Wang P."/>
            <person name="Werren J."/>
            <person name="Yu X.Q."/>
            <person name="Zhou J.J."/>
            <person name="Brown S.J."/>
            <person name="Scherer S.E."/>
            <person name="Richards S."/>
            <person name="Blissard G.W."/>
        </authorList>
    </citation>
    <scope>NUCLEOTIDE SEQUENCE</scope>
</reference>
<dbReference type="SUPFAM" id="SSF57667">
    <property type="entry name" value="beta-beta-alpha zinc fingers"/>
    <property type="match status" value="4"/>
</dbReference>
<dbReference type="PROSITE" id="PS50157">
    <property type="entry name" value="ZINC_FINGER_C2H2_2"/>
    <property type="match status" value="8"/>
</dbReference>
<dbReference type="GO" id="GO:0008270">
    <property type="term" value="F:zinc ion binding"/>
    <property type="evidence" value="ECO:0007669"/>
    <property type="project" value="UniProtKB-KW"/>
</dbReference>
<evidence type="ECO:0000256" key="9">
    <source>
        <dbReference type="PROSITE-ProRule" id="PRU00042"/>
    </source>
</evidence>
<feature type="region of interest" description="Disordered" evidence="10">
    <location>
        <begin position="156"/>
        <end position="194"/>
    </location>
</feature>
<evidence type="ECO:0000256" key="3">
    <source>
        <dbReference type="ARBA" id="ARBA00022737"/>
    </source>
</evidence>
<evidence type="ECO:0000313" key="12">
    <source>
        <dbReference type="EMBL" id="KAG6459867.1"/>
    </source>
</evidence>
<dbReference type="Pfam" id="PF12874">
    <property type="entry name" value="zf-met"/>
    <property type="match status" value="1"/>
</dbReference>
<feature type="domain" description="C2H2-type" evidence="11">
    <location>
        <begin position="257"/>
        <end position="284"/>
    </location>
</feature>
<evidence type="ECO:0000256" key="5">
    <source>
        <dbReference type="ARBA" id="ARBA00022833"/>
    </source>
</evidence>
<evidence type="ECO:0000256" key="7">
    <source>
        <dbReference type="ARBA" id="ARBA00023163"/>
    </source>
</evidence>
<keyword evidence="8" id="KW-0539">Nucleus</keyword>
<keyword evidence="13" id="KW-1185">Reference proteome</keyword>
<feature type="domain" description="C2H2-type" evidence="11">
    <location>
        <begin position="343"/>
        <end position="371"/>
    </location>
</feature>
<protein>
    <recommendedName>
        <fullName evidence="11">C2H2-type domain-containing protein</fullName>
    </recommendedName>
</protein>
<dbReference type="AlphaFoldDB" id="A0A921ZKV3"/>
<evidence type="ECO:0000256" key="6">
    <source>
        <dbReference type="ARBA" id="ARBA00023015"/>
    </source>
</evidence>
<name>A0A921ZKV3_MANSE</name>
<evidence type="ECO:0000256" key="10">
    <source>
        <dbReference type="SAM" id="MobiDB-lite"/>
    </source>
</evidence>
<dbReference type="InterPro" id="IPR050636">
    <property type="entry name" value="C2H2-ZF_domain-containing"/>
</dbReference>
<dbReference type="Pfam" id="PF00096">
    <property type="entry name" value="zf-C2H2"/>
    <property type="match status" value="5"/>
</dbReference>
<dbReference type="Proteomes" id="UP000791440">
    <property type="component" value="Unassembled WGS sequence"/>
</dbReference>
<evidence type="ECO:0000256" key="1">
    <source>
        <dbReference type="ARBA" id="ARBA00004123"/>
    </source>
</evidence>
<sequence>MSQFLDITLPEYVGSDENIEEISIGTFCVCCLSRKNVFVNLLSCKHSSFLECFFKYKMESPNNFVCVLCHRMLEKIDKFKCQVEESVLVLNEQRPDIKVSKFHHLQVSKTETTSVNYDDFKNENSMDDDCKSDNEVQCDDSKVHFDIATEVKVERDSSDQDVPLAEVKKQRKRKRKELKKDKVPKKRSTTQTIEQKYAGKLRTVTLTEQEMLEERRELSREEKYLRLPYKCESCVVGFEFEMAWKSHVEKQHNKTGFTCELCKSVLSSASSLKEHGRRHLRRYECTICKKRYKDEYSAVQHFNELHSVAGAIMVEFQCPQCDFSTRSHRSLRYHRSKHKQDKDKCSICGNEFTNKSSLKIHMYTLHKQSSRVYKCEPCGKVYRGKSGLFTHLSTAHDTADRRAYCVSCRTYYRTAHNLAHHLRTHSSHITEAEKKFGCDECGSRFISKSTLKSHIEWEHLEIRNNRCTKCSKVFRRSTTLKKHVEFVHEKKRPPRNKICDYCGQGFTTAAILRSHIRTHTGERPHRCVHCGATFAHSSALYNHNRLLHNPERDRRQ</sequence>
<gene>
    <name evidence="12" type="ORF">O3G_MSEX011651</name>
</gene>
<dbReference type="Gene3D" id="3.30.160.60">
    <property type="entry name" value="Classic Zinc Finger"/>
    <property type="match status" value="7"/>
</dbReference>
<dbReference type="SMART" id="SM00355">
    <property type="entry name" value="ZnF_C2H2"/>
    <property type="match status" value="11"/>
</dbReference>
<keyword evidence="4 9" id="KW-0863">Zinc-finger</keyword>
<dbReference type="PANTHER" id="PTHR47772">
    <property type="entry name" value="ZINC FINGER PROTEIN 200"/>
    <property type="match status" value="1"/>
</dbReference>
<evidence type="ECO:0000259" key="11">
    <source>
        <dbReference type="PROSITE" id="PS50157"/>
    </source>
</evidence>
<evidence type="ECO:0000256" key="4">
    <source>
        <dbReference type="ARBA" id="ARBA00022771"/>
    </source>
</evidence>
<feature type="domain" description="C2H2-type" evidence="11">
    <location>
        <begin position="373"/>
        <end position="401"/>
    </location>
</feature>
<dbReference type="GO" id="GO:0005634">
    <property type="term" value="C:nucleus"/>
    <property type="evidence" value="ECO:0007669"/>
    <property type="project" value="UniProtKB-SubCell"/>
</dbReference>
<proteinExistence type="predicted"/>
<dbReference type="PROSITE" id="PS00028">
    <property type="entry name" value="ZINC_FINGER_C2H2_1"/>
    <property type="match status" value="8"/>
</dbReference>
<feature type="compositionally biased region" description="Basic residues" evidence="10">
    <location>
        <begin position="169"/>
        <end position="188"/>
    </location>
</feature>
<evidence type="ECO:0000313" key="13">
    <source>
        <dbReference type="Proteomes" id="UP000791440"/>
    </source>
</evidence>